<organism evidence="1 2">
    <name type="scientific">Neisseria sicca VK64</name>
    <dbReference type="NCBI Taxonomy" id="1095748"/>
    <lineage>
        <taxon>Bacteria</taxon>
        <taxon>Pseudomonadati</taxon>
        <taxon>Pseudomonadota</taxon>
        <taxon>Betaproteobacteria</taxon>
        <taxon>Neisseriales</taxon>
        <taxon>Neisseriaceae</taxon>
        <taxon>Neisseria</taxon>
    </lineage>
</organism>
<comment type="caution">
    <text evidence="1">The sequence shown here is derived from an EMBL/GenBank/DDBJ whole genome shotgun (WGS) entry which is preliminary data.</text>
</comment>
<evidence type="ECO:0000313" key="1">
    <source>
        <dbReference type="EMBL" id="EIG29869.1"/>
    </source>
</evidence>
<accession>I2NVK8</accession>
<proteinExistence type="predicted"/>
<evidence type="ECO:0000313" key="2">
    <source>
        <dbReference type="Proteomes" id="UP000004473"/>
    </source>
</evidence>
<dbReference type="Proteomes" id="UP000004473">
    <property type="component" value="Unassembled WGS sequence"/>
</dbReference>
<name>I2NVK8_NEISI</name>
<sequence length="79" mass="8717">MASSPCPDLNLIHYIWRDDLKNGAYPLMSSSVLPFVSSPNINTTATISSITSVNIMNILQNPMLLPARLIAPAHIRQNR</sequence>
<dbReference type="EMBL" id="AJMT01000041">
    <property type="protein sequence ID" value="EIG29869.1"/>
    <property type="molecule type" value="Genomic_DNA"/>
</dbReference>
<dbReference type="AlphaFoldDB" id="I2NVK8"/>
<dbReference type="PATRIC" id="fig|1095748.3.peg.559"/>
<gene>
    <name evidence="1" type="ORF">HMPREF1051_2798</name>
</gene>
<protein>
    <submittedName>
        <fullName evidence="1">Uncharacterized protein</fullName>
    </submittedName>
</protein>
<reference evidence="1 2" key="1">
    <citation type="submission" date="2012-04" db="EMBL/GenBank/DDBJ databases">
        <authorList>
            <person name="Harkins D.M."/>
            <person name="Madupu R."/>
            <person name="Durkin A.S."/>
            <person name="Torralba M."/>
            <person name="Methe B."/>
            <person name="Sutton G.G."/>
            <person name="Nelson K.E."/>
        </authorList>
    </citation>
    <scope>NUCLEOTIDE SEQUENCE [LARGE SCALE GENOMIC DNA]</scope>
    <source>
        <strain evidence="1 2">VK64</strain>
    </source>
</reference>